<protein>
    <submittedName>
        <fullName evidence="6">Putative coatomer alpha subunit</fullName>
    </submittedName>
    <submittedName>
        <fullName evidence="5">Putative dynein regulator LIS1</fullName>
    </submittedName>
    <submittedName>
        <fullName evidence="4">Transcription factor WD40-like family</fullName>
    </submittedName>
</protein>
<dbReference type="PANTHER" id="PTHR22844">
    <property type="entry name" value="F-BOX AND WD40 DOMAIN PROTEIN"/>
    <property type="match status" value="1"/>
</dbReference>
<evidence type="ECO:0000313" key="6">
    <source>
        <dbReference type="EMBL" id="OTG37211.1"/>
    </source>
</evidence>
<keyword evidence="7" id="KW-1185">Reference proteome</keyword>
<dbReference type="PROSITE" id="PS50294">
    <property type="entry name" value="WD_REPEATS_REGION"/>
    <property type="match status" value="1"/>
</dbReference>
<dbReference type="InterPro" id="IPR036322">
    <property type="entry name" value="WD40_repeat_dom_sf"/>
</dbReference>
<evidence type="ECO:0000256" key="1">
    <source>
        <dbReference type="ARBA" id="ARBA00022574"/>
    </source>
</evidence>
<evidence type="ECO:0000256" key="2">
    <source>
        <dbReference type="ARBA" id="ARBA00022737"/>
    </source>
</evidence>
<feature type="repeat" description="WD" evidence="3">
    <location>
        <begin position="320"/>
        <end position="349"/>
    </location>
</feature>
<dbReference type="EMBL" id="CM007890">
    <property type="protein sequence ID" value="OTG37116.1"/>
    <property type="molecule type" value="Genomic_DNA"/>
</dbReference>
<evidence type="ECO:0000256" key="3">
    <source>
        <dbReference type="PROSITE-ProRule" id="PRU00221"/>
    </source>
</evidence>
<evidence type="ECO:0000313" key="4">
    <source>
        <dbReference type="EMBL" id="KAF5822160.1"/>
    </source>
</evidence>
<reference evidence="5" key="2">
    <citation type="submission" date="2017-02" db="EMBL/GenBank/DDBJ databases">
        <title>Sunflower complete genome.</title>
        <authorList>
            <person name="Langlade N."/>
            <person name="Munos S."/>
        </authorList>
    </citation>
    <scope>NUCLEOTIDE SEQUENCE [LARGE SCALE GENOMIC DNA]</scope>
    <source>
        <tissue evidence="5">Leaves</tissue>
    </source>
</reference>
<keyword evidence="2" id="KW-0677">Repeat</keyword>
<dbReference type="OMA" id="RCMATIT"/>
<dbReference type="InterPro" id="IPR020472">
    <property type="entry name" value="WD40_PAC1"/>
</dbReference>
<dbReference type="EMBL" id="MNCJ02000316">
    <property type="protein sequence ID" value="KAF5822160.1"/>
    <property type="molecule type" value="Genomic_DNA"/>
</dbReference>
<dbReference type="InterPro" id="IPR001680">
    <property type="entry name" value="WD40_rpt"/>
</dbReference>
<dbReference type="SMART" id="SM00320">
    <property type="entry name" value="WD40"/>
    <property type="match status" value="7"/>
</dbReference>
<dbReference type="PANTHER" id="PTHR22844:SF387">
    <property type="entry name" value="F3I6.5 PROTEIN"/>
    <property type="match status" value="1"/>
</dbReference>
<dbReference type="Gramene" id="mRNA:HanXRQr2_Chr01g0023271">
    <property type="protein sequence ID" value="mRNA:HanXRQr2_Chr01g0023271"/>
    <property type="gene ID" value="HanXRQr2_Chr01g0023271"/>
</dbReference>
<dbReference type="Gene3D" id="2.130.10.10">
    <property type="entry name" value="YVTN repeat-like/Quinoprotein amine dehydrogenase"/>
    <property type="match status" value="2"/>
</dbReference>
<feature type="repeat" description="WD" evidence="3">
    <location>
        <begin position="185"/>
        <end position="226"/>
    </location>
</feature>
<reference evidence="4" key="3">
    <citation type="submission" date="2020-06" db="EMBL/GenBank/DDBJ databases">
        <title>Helianthus annuus Genome sequencing and assembly Release 2.</title>
        <authorList>
            <person name="Gouzy J."/>
            <person name="Langlade N."/>
            <person name="Munos S."/>
        </authorList>
    </citation>
    <scope>NUCLEOTIDE SEQUENCE</scope>
    <source>
        <tissue evidence="4">Leaves</tissue>
    </source>
</reference>
<sequence>MVGNLNFPQFSCSFRLFSKPKDDQDINNFRSHSFSQDSFNSSFSSSRSSLPSSISTLLPPQQTTLHHHSLFTIHPNSSHILSLTLAGNHLYTGSSNSHIHRWPRHTTSDDDEFVSVRCSSAVKCLQMLSDDVVVSGHQDHRIRVWKISEMGIKIVASLPTLKDRLSKVLFAKNYVTIRRHKKLIWIHHNDAVSSLAVSGDKSLIYSGSWDRSFKVWRSSDFKCLESVTNAHDDAINAIVLSGEGFVYTGSADKKIKVWRFNQRNRKHDLIDSLVHHKSTVNALAYDDNLSVLISGACSGVMIASERNFSGGGHMAVVGALMGHRKAILCVRIVGELVCSGSADKTVRLWRRVVGKSYSCLGVLEGHGGPVKCLAVAAENDSDGDGDGDGDGREYMVYSGGLDGDIRAWKVWVPLAMEKASMANVDG</sequence>
<dbReference type="AlphaFoldDB" id="A0A251VPV7"/>
<dbReference type="Pfam" id="PF00400">
    <property type="entry name" value="WD40"/>
    <property type="match status" value="4"/>
</dbReference>
<dbReference type="STRING" id="4232.A0A251VPV7"/>
<feature type="repeat" description="WD" evidence="3">
    <location>
        <begin position="228"/>
        <end position="268"/>
    </location>
</feature>
<dbReference type="SUPFAM" id="SSF50978">
    <property type="entry name" value="WD40 repeat-like"/>
    <property type="match status" value="1"/>
</dbReference>
<dbReference type="PRINTS" id="PR00320">
    <property type="entry name" value="GPROTEINBRPT"/>
</dbReference>
<dbReference type="InterPro" id="IPR015943">
    <property type="entry name" value="WD40/YVTN_repeat-like_dom_sf"/>
</dbReference>
<evidence type="ECO:0000313" key="5">
    <source>
        <dbReference type="EMBL" id="OTG37116.1"/>
    </source>
</evidence>
<dbReference type="OrthoDB" id="6262491at2759"/>
<proteinExistence type="predicted"/>
<gene>
    <name evidence="5" type="ORF">HannXRQ_Chr01g0015311</name>
    <name evidence="6" type="ORF">HannXRQ_Chr01g0016341</name>
    <name evidence="4" type="ORF">HanXRQr2_Chr01g0023271</name>
</gene>
<organism evidence="5 7">
    <name type="scientific">Helianthus annuus</name>
    <name type="common">Common sunflower</name>
    <dbReference type="NCBI Taxonomy" id="4232"/>
    <lineage>
        <taxon>Eukaryota</taxon>
        <taxon>Viridiplantae</taxon>
        <taxon>Streptophyta</taxon>
        <taxon>Embryophyta</taxon>
        <taxon>Tracheophyta</taxon>
        <taxon>Spermatophyta</taxon>
        <taxon>Magnoliopsida</taxon>
        <taxon>eudicotyledons</taxon>
        <taxon>Gunneridae</taxon>
        <taxon>Pentapetalae</taxon>
        <taxon>asterids</taxon>
        <taxon>campanulids</taxon>
        <taxon>Asterales</taxon>
        <taxon>Asteraceae</taxon>
        <taxon>Asteroideae</taxon>
        <taxon>Heliantheae alliance</taxon>
        <taxon>Heliantheae</taxon>
        <taxon>Helianthus</taxon>
    </lineage>
</organism>
<dbReference type="EMBL" id="CM007890">
    <property type="protein sequence ID" value="OTG37211.1"/>
    <property type="molecule type" value="Genomic_DNA"/>
</dbReference>
<dbReference type="Proteomes" id="UP000215914">
    <property type="component" value="Chromosome 1"/>
</dbReference>
<reference evidence="4 7" key="1">
    <citation type="journal article" date="2017" name="Nature">
        <title>The sunflower genome provides insights into oil metabolism, flowering and Asterid evolution.</title>
        <authorList>
            <person name="Badouin H."/>
            <person name="Gouzy J."/>
            <person name="Grassa C.J."/>
            <person name="Murat F."/>
            <person name="Staton S.E."/>
            <person name="Cottret L."/>
            <person name="Lelandais-Briere C."/>
            <person name="Owens G.L."/>
            <person name="Carrere S."/>
            <person name="Mayjonade B."/>
            <person name="Legrand L."/>
            <person name="Gill N."/>
            <person name="Kane N.C."/>
            <person name="Bowers J.E."/>
            <person name="Hubner S."/>
            <person name="Bellec A."/>
            <person name="Berard A."/>
            <person name="Berges H."/>
            <person name="Blanchet N."/>
            <person name="Boniface M.C."/>
            <person name="Brunel D."/>
            <person name="Catrice O."/>
            <person name="Chaidir N."/>
            <person name="Claudel C."/>
            <person name="Donnadieu C."/>
            <person name="Faraut T."/>
            <person name="Fievet G."/>
            <person name="Helmstetter N."/>
            <person name="King M."/>
            <person name="Knapp S.J."/>
            <person name="Lai Z."/>
            <person name="Le Paslier M.C."/>
            <person name="Lippi Y."/>
            <person name="Lorenzon L."/>
            <person name="Mandel J.R."/>
            <person name="Marage G."/>
            <person name="Marchand G."/>
            <person name="Marquand E."/>
            <person name="Bret-Mestries E."/>
            <person name="Morien E."/>
            <person name="Nambeesan S."/>
            <person name="Nguyen T."/>
            <person name="Pegot-Espagnet P."/>
            <person name="Pouilly N."/>
            <person name="Raftis F."/>
            <person name="Sallet E."/>
            <person name="Schiex T."/>
            <person name="Thomas J."/>
            <person name="Vandecasteele C."/>
            <person name="Vares D."/>
            <person name="Vear F."/>
            <person name="Vautrin S."/>
            <person name="Crespi M."/>
            <person name="Mangin B."/>
            <person name="Burke J.M."/>
            <person name="Salse J."/>
            <person name="Munos S."/>
            <person name="Vincourt P."/>
            <person name="Rieseberg L.H."/>
            <person name="Langlade N.B."/>
        </authorList>
    </citation>
    <scope>NUCLEOTIDE SEQUENCE [LARGE SCALE GENOMIC DNA]</scope>
    <source>
        <strain evidence="7">cv. SF193</strain>
        <tissue evidence="4">Leaves</tissue>
    </source>
</reference>
<evidence type="ECO:0000313" key="7">
    <source>
        <dbReference type="Proteomes" id="UP000215914"/>
    </source>
</evidence>
<name>A0A251VPV7_HELAN</name>
<dbReference type="PROSITE" id="PS50082">
    <property type="entry name" value="WD_REPEATS_2"/>
    <property type="match status" value="3"/>
</dbReference>
<keyword evidence="1 3" id="KW-0853">WD repeat</keyword>
<accession>A0A251VPV7</accession>
<dbReference type="InterPro" id="IPR045182">
    <property type="entry name" value="JINGUBANG-like"/>
</dbReference>